<protein>
    <submittedName>
        <fullName evidence="2">Uncharacterized protein</fullName>
    </submittedName>
</protein>
<evidence type="ECO:0000313" key="3">
    <source>
        <dbReference type="Proteomes" id="UP000540423"/>
    </source>
</evidence>
<proteinExistence type="predicted"/>
<sequence length="61" mass="6586">MIRPSRPGTSVRARPSSGDDEQLLTAWQHTAEVRSDPELLAALTTDHGADHGQVPDPREVG</sequence>
<comment type="caution">
    <text evidence="2">The sequence shown here is derived from an EMBL/GenBank/DDBJ whole genome shotgun (WGS) entry which is preliminary data.</text>
</comment>
<keyword evidence="3" id="KW-1185">Reference proteome</keyword>
<dbReference type="EMBL" id="JACHEM010000004">
    <property type="protein sequence ID" value="MBB6435371.1"/>
    <property type="molecule type" value="Genomic_DNA"/>
</dbReference>
<accession>A0A7X0HD99</accession>
<reference evidence="2 3" key="1">
    <citation type="submission" date="2020-08" db="EMBL/GenBank/DDBJ databases">
        <title>Genomic Encyclopedia of Type Strains, Phase IV (KMG-IV): sequencing the most valuable type-strain genomes for metagenomic binning, comparative biology and taxonomic classification.</title>
        <authorList>
            <person name="Goeker M."/>
        </authorList>
    </citation>
    <scope>NUCLEOTIDE SEQUENCE [LARGE SCALE GENOMIC DNA]</scope>
    <source>
        <strain evidence="2 3">DSM 40141</strain>
    </source>
</reference>
<dbReference type="Proteomes" id="UP000540423">
    <property type="component" value="Unassembled WGS sequence"/>
</dbReference>
<evidence type="ECO:0000256" key="1">
    <source>
        <dbReference type="SAM" id="MobiDB-lite"/>
    </source>
</evidence>
<organism evidence="2 3">
    <name type="scientific">Streptomyces candidus</name>
    <dbReference type="NCBI Taxonomy" id="67283"/>
    <lineage>
        <taxon>Bacteria</taxon>
        <taxon>Bacillati</taxon>
        <taxon>Actinomycetota</taxon>
        <taxon>Actinomycetes</taxon>
        <taxon>Kitasatosporales</taxon>
        <taxon>Streptomycetaceae</taxon>
        <taxon>Streptomyces</taxon>
    </lineage>
</organism>
<evidence type="ECO:0000313" key="2">
    <source>
        <dbReference type="EMBL" id="MBB6435371.1"/>
    </source>
</evidence>
<dbReference type="AlphaFoldDB" id="A0A7X0HD99"/>
<feature type="region of interest" description="Disordered" evidence="1">
    <location>
        <begin position="39"/>
        <end position="61"/>
    </location>
</feature>
<gene>
    <name evidence="2" type="ORF">HNQ79_001828</name>
</gene>
<feature type="region of interest" description="Disordered" evidence="1">
    <location>
        <begin position="1"/>
        <end position="21"/>
    </location>
</feature>
<dbReference type="RefSeq" id="WP_185029607.1">
    <property type="nucleotide sequence ID" value="NZ_BNBN01000007.1"/>
</dbReference>
<name>A0A7X0HD99_9ACTN</name>